<evidence type="ECO:0000313" key="4">
    <source>
        <dbReference type="EMBL" id="KXO11977.1"/>
    </source>
</evidence>
<feature type="region of interest" description="Disordered" evidence="1">
    <location>
        <begin position="116"/>
        <end position="139"/>
    </location>
</feature>
<dbReference type="PATRIC" id="fig|1306954.6.peg.13"/>
<keyword evidence="5" id="KW-1185">Reference proteome</keyword>
<dbReference type="RefSeq" id="WP_061330590.1">
    <property type="nucleotide sequence ID" value="NZ_LOCO01000001.1"/>
</dbReference>
<comment type="caution">
    <text evidence="4">The sequence shown here is derived from an EMBL/GenBank/DDBJ whole genome shotgun (WGS) entry which is preliminary data.</text>
</comment>
<keyword evidence="2" id="KW-0732">Signal</keyword>
<gene>
    <name evidence="4" type="ORF">J122_14</name>
</gene>
<evidence type="ECO:0000259" key="3">
    <source>
        <dbReference type="Pfam" id="PF13511"/>
    </source>
</evidence>
<feature type="chain" id="PRO_5007480632" description="DUF4124 domain-containing protein" evidence="2">
    <location>
        <begin position="22"/>
        <end position="145"/>
    </location>
</feature>
<feature type="domain" description="DUF4124" evidence="3">
    <location>
        <begin position="10"/>
        <end position="58"/>
    </location>
</feature>
<dbReference type="Proteomes" id="UP000070282">
    <property type="component" value="Unassembled WGS sequence"/>
</dbReference>
<dbReference type="InterPro" id="IPR025392">
    <property type="entry name" value="DUF4124"/>
</dbReference>
<evidence type="ECO:0000256" key="1">
    <source>
        <dbReference type="SAM" id="MobiDB-lite"/>
    </source>
</evidence>
<feature type="signal peptide" evidence="2">
    <location>
        <begin position="1"/>
        <end position="21"/>
    </location>
</feature>
<dbReference type="Pfam" id="PF13511">
    <property type="entry name" value="DUF4124"/>
    <property type="match status" value="1"/>
</dbReference>
<evidence type="ECO:0000256" key="2">
    <source>
        <dbReference type="SAM" id="SignalP"/>
    </source>
</evidence>
<protein>
    <recommendedName>
        <fullName evidence="3">DUF4124 domain-containing protein</fullName>
    </recommendedName>
</protein>
<name>A0A137SHQ9_9GAMM</name>
<organism evidence="4 5">
    <name type="scientific">Marinobacter excellens LAMA 842</name>
    <dbReference type="NCBI Taxonomy" id="1306954"/>
    <lineage>
        <taxon>Bacteria</taxon>
        <taxon>Pseudomonadati</taxon>
        <taxon>Pseudomonadota</taxon>
        <taxon>Gammaproteobacteria</taxon>
        <taxon>Pseudomonadales</taxon>
        <taxon>Marinobacteraceae</taxon>
        <taxon>Marinobacter</taxon>
    </lineage>
</organism>
<accession>A0A137SHQ9</accession>
<dbReference type="AlphaFoldDB" id="A0A137SHQ9"/>
<reference evidence="5" key="1">
    <citation type="submission" date="2015-12" db="EMBL/GenBank/DDBJ databases">
        <authorList>
            <person name="Lima A."/>
            <person name="Farahani Zayas N."/>
            <person name="Castro Da Silva M.A."/>
            <person name="Cabral A."/>
            <person name="Pessatti M.L."/>
        </authorList>
    </citation>
    <scope>NUCLEOTIDE SEQUENCE [LARGE SCALE GENOMIC DNA]</scope>
    <source>
        <strain evidence="5">LAMA 842</strain>
    </source>
</reference>
<feature type="region of interest" description="Disordered" evidence="1">
    <location>
        <begin position="79"/>
        <end position="99"/>
    </location>
</feature>
<dbReference type="EMBL" id="LOCO01000001">
    <property type="protein sequence ID" value="KXO11977.1"/>
    <property type="molecule type" value="Genomic_DNA"/>
</dbReference>
<evidence type="ECO:0000313" key="5">
    <source>
        <dbReference type="Proteomes" id="UP000070282"/>
    </source>
</evidence>
<sequence length="145" mass="17157">MPRIKALPFCLCLFLSLPAQAEIYRWTDANGSIHFSDTPPMLDEHHRVQVRPTTTMPMAENIRQSDRVTRNRKELDRLLSPNSKHRYAKSQQAEEARTRQCEQYRKQLDRLQARLRAGYGNDRGNSLRQRRRELSQTYSRECVLK</sequence>
<proteinExistence type="predicted"/>